<dbReference type="Gene3D" id="1.10.472.10">
    <property type="entry name" value="Cyclin-like"/>
    <property type="match status" value="1"/>
</dbReference>
<keyword evidence="4" id="KW-1185">Reference proteome</keyword>
<dbReference type="eggNOG" id="arCOG01981">
    <property type="taxonomic scope" value="Archaea"/>
</dbReference>
<sequence>MDCGTVAGSVYVYDTYTQSSPLIDGEEIDLTPIWKSIEKSVRKSGEVKLSVYRRLRAINELFRVRRESYSMYRAYDCMLFIARTFGISDEYIEEAKLIFKKILANKDLSSATYYEAAIAAILHVILSHNLPISTKQVINTCRSNGHKLTFEAIRDSLAIVGVRYSLKDRILSHIKSGLIKLFGDSWVTIYPEAEKFLNSLKKSIIQSRSPPILAAAIIYCVSKRLGHRFRVEDVAKAVQVSPYTLRDYARKLCPN</sequence>
<reference evidence="4" key="2">
    <citation type="journal article" date="2010" name="Stand. Genomic Sci.">
        <title>Complete genome sequence of Vulcanisaeta distributa type strain (IC-017T).</title>
        <authorList>
            <person name="Mavromatis K."/>
            <person name="Sikorski J."/>
            <person name="Pabst E."/>
            <person name="Teshima H."/>
            <person name="Lapidus A."/>
            <person name="Lucas S."/>
            <person name="Nolan M."/>
            <person name="Glavina Del Rio T."/>
            <person name="Cheng J."/>
            <person name="Bruce D."/>
            <person name="Goodwin L."/>
            <person name="Pitluck S."/>
            <person name="Liolios K."/>
            <person name="Ivanova N."/>
            <person name="Mikhailova N."/>
            <person name="Pati A."/>
            <person name="Chen A."/>
            <person name="Palaniappan K."/>
            <person name="Land M."/>
            <person name="Hauser L."/>
            <person name="Chang Y."/>
            <person name="Jeffries C."/>
            <person name="Rohde M."/>
            <person name="Spring S."/>
            <person name="Goker M."/>
            <person name="Wirth R."/>
            <person name="Woyke T."/>
            <person name="Bristow J."/>
            <person name="Eisen J."/>
            <person name="Markowitz V."/>
            <person name="Hugenholtz P."/>
            <person name="Klenk H."/>
            <person name="Kyrpides N."/>
        </authorList>
    </citation>
    <scope>NUCLEOTIDE SEQUENCE [LARGE SCALE GENOMIC DNA]</scope>
    <source>
        <strain evidence="4">DSM 14429 / JCM 11212 / NBRC 100878 / IC-017</strain>
    </source>
</reference>
<reference evidence="3 4" key="1">
    <citation type="journal article" date="2010" name="Stand. Genomic Sci.">
        <title>Complete genome sequence of Vulcanisaeta distributa type strain (IC-017).</title>
        <authorList>
            <person name="Mavromatis K."/>
            <person name="Sikorski J."/>
            <person name="Pabst E."/>
            <person name="Teshima H."/>
            <person name="Lapidus A."/>
            <person name="Lucas S."/>
            <person name="Nolan M."/>
            <person name="Glavina Del Rio T."/>
            <person name="Cheng J.F."/>
            <person name="Bruce D."/>
            <person name="Goodwin L."/>
            <person name="Pitluck S."/>
            <person name="Liolios K."/>
            <person name="Ivanova N."/>
            <person name="Mikhailova N."/>
            <person name="Pati A."/>
            <person name="Chen A."/>
            <person name="Palaniappan K."/>
            <person name="Land M."/>
            <person name="Hauser L."/>
            <person name="Chang Y.J."/>
            <person name="Jeffries C.D."/>
            <person name="Rohde M."/>
            <person name="Spring S."/>
            <person name="Goker M."/>
            <person name="Wirth R."/>
            <person name="Woyke T."/>
            <person name="Bristow J."/>
            <person name="Eisen J.A."/>
            <person name="Markowitz V."/>
            <person name="Hugenholtz P."/>
            <person name="Klenk H.P."/>
            <person name="Kyrpides N.C."/>
        </authorList>
    </citation>
    <scope>NUCLEOTIDE SEQUENCE [LARGE SCALE GENOMIC DNA]</scope>
    <source>
        <strain evidence="4">DSM 14429 / JCM 11212 / NBRC 100878 / IC-017</strain>
    </source>
</reference>
<dbReference type="GO" id="GO:0097550">
    <property type="term" value="C:transcription preinitiation complex"/>
    <property type="evidence" value="ECO:0007669"/>
    <property type="project" value="TreeGrafter"/>
</dbReference>
<accession>E1QV42</accession>
<dbReference type="AlphaFoldDB" id="E1QV42"/>
<evidence type="ECO:0000313" key="4">
    <source>
        <dbReference type="Proteomes" id="UP000006681"/>
    </source>
</evidence>
<dbReference type="Gene3D" id="1.10.472.170">
    <property type="match status" value="1"/>
</dbReference>
<dbReference type="PANTHER" id="PTHR11618">
    <property type="entry name" value="TRANSCRIPTION INITIATION FACTOR IIB-RELATED"/>
    <property type="match status" value="1"/>
</dbReference>
<evidence type="ECO:0000256" key="2">
    <source>
        <dbReference type="ARBA" id="ARBA00023163"/>
    </source>
</evidence>
<evidence type="ECO:0000313" key="3">
    <source>
        <dbReference type="EMBL" id="ADN51233.1"/>
    </source>
</evidence>
<dbReference type="KEGG" id="vdi:Vdis_1861"/>
<dbReference type="Proteomes" id="UP000006681">
    <property type="component" value="Chromosome"/>
</dbReference>
<gene>
    <name evidence="3" type="ordered locus">Vdis_1861</name>
</gene>
<protein>
    <recommendedName>
        <fullName evidence="5">Transcription factor TFIIB cyclin-related protein</fullName>
    </recommendedName>
</protein>
<dbReference type="InterPro" id="IPR036915">
    <property type="entry name" value="Cyclin-like_sf"/>
</dbReference>
<evidence type="ECO:0000256" key="1">
    <source>
        <dbReference type="ARBA" id="ARBA00023015"/>
    </source>
</evidence>
<dbReference type="STRING" id="572478.Vdis_1861"/>
<dbReference type="InterPro" id="IPR000812">
    <property type="entry name" value="TFIIB"/>
</dbReference>
<keyword evidence="2" id="KW-0804">Transcription</keyword>
<dbReference type="GO" id="GO:0070897">
    <property type="term" value="P:transcription preinitiation complex assembly"/>
    <property type="evidence" value="ECO:0007669"/>
    <property type="project" value="InterPro"/>
</dbReference>
<dbReference type="SUPFAM" id="SSF47954">
    <property type="entry name" value="Cyclin-like"/>
    <property type="match status" value="2"/>
</dbReference>
<organism evidence="3 4">
    <name type="scientific">Vulcanisaeta distributa (strain DSM 14429 / JCM 11212 / NBRC 100878 / IC-017)</name>
    <dbReference type="NCBI Taxonomy" id="572478"/>
    <lineage>
        <taxon>Archaea</taxon>
        <taxon>Thermoproteota</taxon>
        <taxon>Thermoprotei</taxon>
        <taxon>Thermoproteales</taxon>
        <taxon>Thermoproteaceae</taxon>
        <taxon>Vulcanisaeta</taxon>
    </lineage>
</organism>
<name>E1QV42_VULDI</name>
<dbReference type="CDD" id="cd00043">
    <property type="entry name" value="CYCLIN_SF"/>
    <property type="match status" value="2"/>
</dbReference>
<proteinExistence type="predicted"/>
<dbReference type="HOGENOM" id="CLU_1010557_0_0_2"/>
<dbReference type="PANTHER" id="PTHR11618:SF13">
    <property type="entry name" value="TRANSCRIPTION INITIATION FACTOR IIB"/>
    <property type="match status" value="1"/>
</dbReference>
<dbReference type="EMBL" id="CP002100">
    <property type="protein sequence ID" value="ADN51233.1"/>
    <property type="molecule type" value="Genomic_DNA"/>
</dbReference>
<evidence type="ECO:0008006" key="5">
    <source>
        <dbReference type="Google" id="ProtNLM"/>
    </source>
</evidence>
<keyword evidence="1" id="KW-0805">Transcription regulation</keyword>